<sequence>MALCSGIAFVYPIPIQPSISQDIFHSKFLKPMNRREMAARLSSLLWVSSSDRSFSSPNGLSQGIVMISHFK</sequence>
<gene>
    <name evidence="1" type="ORF">JVT61DRAFT_12934</name>
</gene>
<dbReference type="AlphaFoldDB" id="A0A8I2YT16"/>
<comment type="caution">
    <text evidence="1">The sequence shown here is derived from an EMBL/GenBank/DDBJ whole genome shotgun (WGS) entry which is preliminary data.</text>
</comment>
<protein>
    <submittedName>
        <fullName evidence="1">Uncharacterized protein</fullName>
    </submittedName>
</protein>
<dbReference type="EMBL" id="JAGFBS010000006">
    <property type="protein sequence ID" value="KAG6378664.1"/>
    <property type="molecule type" value="Genomic_DNA"/>
</dbReference>
<evidence type="ECO:0000313" key="2">
    <source>
        <dbReference type="Proteomes" id="UP000683000"/>
    </source>
</evidence>
<name>A0A8I2YT16_9AGAM</name>
<reference evidence="1" key="1">
    <citation type="submission" date="2021-03" db="EMBL/GenBank/DDBJ databases">
        <title>Evolutionary innovations through gain and loss of genes in the ectomycorrhizal Boletales.</title>
        <authorList>
            <person name="Wu G."/>
            <person name="Miyauchi S."/>
            <person name="Morin E."/>
            <person name="Yang Z.-L."/>
            <person name="Xu J."/>
            <person name="Martin F.M."/>
        </authorList>
    </citation>
    <scope>NUCLEOTIDE SEQUENCE</scope>
    <source>
        <strain evidence="1">BR01</strain>
    </source>
</reference>
<keyword evidence="2" id="KW-1185">Reference proteome</keyword>
<accession>A0A8I2YT16</accession>
<proteinExistence type="predicted"/>
<evidence type="ECO:0000313" key="1">
    <source>
        <dbReference type="EMBL" id="KAG6378664.1"/>
    </source>
</evidence>
<dbReference type="Proteomes" id="UP000683000">
    <property type="component" value="Unassembled WGS sequence"/>
</dbReference>
<organism evidence="1 2">
    <name type="scientific">Boletus reticuloceps</name>
    <dbReference type="NCBI Taxonomy" id="495285"/>
    <lineage>
        <taxon>Eukaryota</taxon>
        <taxon>Fungi</taxon>
        <taxon>Dikarya</taxon>
        <taxon>Basidiomycota</taxon>
        <taxon>Agaricomycotina</taxon>
        <taxon>Agaricomycetes</taxon>
        <taxon>Agaricomycetidae</taxon>
        <taxon>Boletales</taxon>
        <taxon>Boletineae</taxon>
        <taxon>Boletaceae</taxon>
        <taxon>Boletoideae</taxon>
        <taxon>Boletus</taxon>
    </lineage>
</organism>